<sequence length="70" mass="7908">MDHIEDVLEKLKHDGAKLLSETHDNSTYEDSKGSKSVYIKASFNTLIELQAIPNGYYYPKDSESEVFIPG</sequence>
<protein>
    <submittedName>
        <fullName evidence="1">Uncharacterized protein</fullName>
    </submittedName>
</protein>
<organism evidence="1 2">
    <name type="scientific">Staphylococcus pettenkoferi</name>
    <dbReference type="NCBI Taxonomy" id="170573"/>
    <lineage>
        <taxon>Bacteria</taxon>
        <taxon>Bacillati</taxon>
        <taxon>Bacillota</taxon>
        <taxon>Bacilli</taxon>
        <taxon>Bacillales</taxon>
        <taxon>Staphylococcaceae</taxon>
        <taxon>Staphylococcus</taxon>
    </lineage>
</organism>
<dbReference type="Proteomes" id="UP000235748">
    <property type="component" value="Unassembled WGS sequence"/>
</dbReference>
<proteinExistence type="predicted"/>
<evidence type="ECO:0000313" key="1">
    <source>
        <dbReference type="EMBL" id="PMC16690.1"/>
    </source>
</evidence>
<gene>
    <name evidence="1" type="ORF">CJ235_12230</name>
</gene>
<dbReference type="RefSeq" id="WP_002437026.1">
    <property type="nucleotide sequence ID" value="NZ_PNGG01000014.1"/>
</dbReference>
<evidence type="ECO:0000313" key="2">
    <source>
        <dbReference type="Proteomes" id="UP000235748"/>
    </source>
</evidence>
<dbReference type="EMBL" id="PNGG01000014">
    <property type="protein sequence ID" value="PMC16690.1"/>
    <property type="molecule type" value="Genomic_DNA"/>
</dbReference>
<comment type="caution">
    <text evidence="1">The sequence shown here is derived from an EMBL/GenBank/DDBJ whole genome shotgun (WGS) entry which is preliminary data.</text>
</comment>
<name>A0A2N6QB02_9STAP</name>
<accession>A0A2N6QB02</accession>
<reference evidence="1 2" key="1">
    <citation type="submission" date="2017-09" db="EMBL/GenBank/DDBJ databases">
        <title>Bacterial strain isolated from the female urinary microbiota.</title>
        <authorList>
            <person name="Thomas-White K."/>
            <person name="Kumar N."/>
            <person name="Forster S."/>
            <person name="Putonti C."/>
            <person name="Lawley T."/>
            <person name="Wolfe A.J."/>
        </authorList>
    </citation>
    <scope>NUCLEOTIDE SEQUENCE [LARGE SCALE GENOMIC DNA]</scope>
    <source>
        <strain evidence="1 2">UMB0834</strain>
    </source>
</reference>
<dbReference type="AlphaFoldDB" id="A0A2N6QB02"/>